<organism evidence="2">
    <name type="scientific">Populus alba</name>
    <name type="common">White poplar</name>
    <dbReference type="NCBI Taxonomy" id="43335"/>
    <lineage>
        <taxon>Eukaryota</taxon>
        <taxon>Viridiplantae</taxon>
        <taxon>Streptophyta</taxon>
        <taxon>Embryophyta</taxon>
        <taxon>Tracheophyta</taxon>
        <taxon>Spermatophyta</taxon>
        <taxon>Magnoliopsida</taxon>
        <taxon>eudicotyledons</taxon>
        <taxon>Gunneridae</taxon>
        <taxon>Pentapetalae</taxon>
        <taxon>rosids</taxon>
        <taxon>fabids</taxon>
        <taxon>Malpighiales</taxon>
        <taxon>Salicaceae</taxon>
        <taxon>Saliceae</taxon>
        <taxon>Populus</taxon>
    </lineage>
</organism>
<evidence type="ECO:0000256" key="1">
    <source>
        <dbReference type="SAM" id="SignalP"/>
    </source>
</evidence>
<dbReference type="EMBL" id="RCHU01000435">
    <property type="protein sequence ID" value="TKS05433.1"/>
    <property type="molecule type" value="Genomic_DNA"/>
</dbReference>
<name>A0A4U5Q5U6_POPAL</name>
<feature type="chain" id="PRO_5020216685" description="Secreted protein" evidence="1">
    <location>
        <begin position="21"/>
        <end position="112"/>
    </location>
</feature>
<reference evidence="2" key="1">
    <citation type="submission" date="2018-10" db="EMBL/GenBank/DDBJ databases">
        <title>Population genomic analysis revealed the cold adaptation of white poplar.</title>
        <authorList>
            <person name="Liu Y.-J."/>
        </authorList>
    </citation>
    <scope>NUCLEOTIDE SEQUENCE [LARGE SCALE GENOMIC DNA]</scope>
    <source>
        <strain evidence="2">PAL-ZL1</strain>
    </source>
</reference>
<evidence type="ECO:0000313" key="2">
    <source>
        <dbReference type="EMBL" id="TKS05433.1"/>
    </source>
</evidence>
<dbReference type="AlphaFoldDB" id="A0A4U5Q5U6"/>
<comment type="caution">
    <text evidence="2">The sequence shown here is derived from an EMBL/GenBank/DDBJ whole genome shotgun (WGS) entry which is preliminary data.</text>
</comment>
<protein>
    <recommendedName>
        <fullName evidence="3">Secreted protein</fullName>
    </recommendedName>
</protein>
<evidence type="ECO:0008006" key="3">
    <source>
        <dbReference type="Google" id="ProtNLM"/>
    </source>
</evidence>
<feature type="signal peptide" evidence="1">
    <location>
        <begin position="1"/>
        <end position="20"/>
    </location>
</feature>
<keyword evidence="1" id="KW-0732">Signal</keyword>
<gene>
    <name evidence="2" type="ORF">D5086_0000135300</name>
</gene>
<sequence length="112" mass="12423">MCKLLPPFSTVFIITGLTSCQQCHCKMKGYHVSHPSTPTLPAQTPSPEICGALEKPMPCSVWMSWCSGTSSAGRIVRKEKEKEKEKEASELTAIYRGSFTSNWFTDTSVFTL</sequence>
<dbReference type="PROSITE" id="PS51257">
    <property type="entry name" value="PROKAR_LIPOPROTEIN"/>
    <property type="match status" value="1"/>
</dbReference>
<accession>A0A4U5Q5U6</accession>
<proteinExistence type="predicted"/>